<keyword evidence="1" id="KW-0175">Coiled coil</keyword>
<reference evidence="2 3" key="1">
    <citation type="submission" date="2015-07" db="EMBL/GenBank/DDBJ databases">
        <title>Whole genome sequencing of Bosea vaviloviae isolated from cave pool.</title>
        <authorList>
            <person name="Tan N.E.H."/>
            <person name="Lee Y.P."/>
            <person name="Gan H.M."/>
            <person name="Barton H."/>
            <person name="Savka M.A."/>
        </authorList>
    </citation>
    <scope>NUCLEOTIDE SEQUENCE [LARGE SCALE GENOMIC DNA]</scope>
    <source>
        <strain evidence="2 3">SD260</strain>
    </source>
</reference>
<accession>A0A0N1F8L4</accession>
<organism evidence="2 3">
    <name type="scientific">Bosea vaviloviae</name>
    <dbReference type="NCBI Taxonomy" id="1526658"/>
    <lineage>
        <taxon>Bacteria</taxon>
        <taxon>Pseudomonadati</taxon>
        <taxon>Pseudomonadota</taxon>
        <taxon>Alphaproteobacteria</taxon>
        <taxon>Hyphomicrobiales</taxon>
        <taxon>Boseaceae</taxon>
        <taxon>Bosea</taxon>
    </lineage>
</organism>
<dbReference type="RefSeq" id="WP_054211866.1">
    <property type="nucleotide sequence ID" value="NZ_LGSZ01000083.1"/>
</dbReference>
<keyword evidence="3" id="KW-1185">Reference proteome</keyword>
<dbReference type="AlphaFoldDB" id="A0A0N1F8L4"/>
<dbReference type="OrthoDB" id="7994227at2"/>
<proteinExistence type="predicted"/>
<dbReference type="EMBL" id="LGSZ01000083">
    <property type="protein sequence ID" value="KPH74596.1"/>
    <property type="molecule type" value="Genomic_DNA"/>
</dbReference>
<sequence>MSDPNVLLTLRRRRDAINDAIKAYEDKLETARRDLAHIAATIRLFEVGDEPLQFPVYMDIGRLFRPREIGKLCHEALAIESPLDTRELAVRVMRAKGMDESDKVLRSTVAHRVVQALSMRLKRGLIASEGKRDGVRMWSAQGHYKPNIR</sequence>
<dbReference type="PATRIC" id="fig|1526658.3.peg.5236"/>
<comment type="caution">
    <text evidence="2">The sequence shown here is derived from an EMBL/GenBank/DDBJ whole genome shotgun (WGS) entry which is preliminary data.</text>
</comment>
<evidence type="ECO:0000313" key="2">
    <source>
        <dbReference type="EMBL" id="KPH74596.1"/>
    </source>
</evidence>
<gene>
    <name evidence="2" type="ORF">AE618_25475</name>
</gene>
<protein>
    <submittedName>
        <fullName evidence="2">Uncharacterized protein</fullName>
    </submittedName>
</protein>
<feature type="coiled-coil region" evidence="1">
    <location>
        <begin position="7"/>
        <end position="41"/>
    </location>
</feature>
<dbReference type="Proteomes" id="UP000037822">
    <property type="component" value="Unassembled WGS sequence"/>
</dbReference>
<name>A0A0N1F8L4_9HYPH</name>
<evidence type="ECO:0000313" key="3">
    <source>
        <dbReference type="Proteomes" id="UP000037822"/>
    </source>
</evidence>
<evidence type="ECO:0000256" key="1">
    <source>
        <dbReference type="SAM" id="Coils"/>
    </source>
</evidence>